<keyword evidence="1" id="KW-0547">Nucleotide-binding</keyword>
<dbReference type="SMART" id="SM00421">
    <property type="entry name" value="HTH_LUXR"/>
    <property type="match status" value="1"/>
</dbReference>
<dbReference type="CDD" id="cd06170">
    <property type="entry name" value="LuxR_C_like"/>
    <property type="match status" value="1"/>
</dbReference>
<dbReference type="GO" id="GO:0005524">
    <property type="term" value="F:ATP binding"/>
    <property type="evidence" value="ECO:0007669"/>
    <property type="project" value="UniProtKB-KW"/>
</dbReference>
<dbReference type="AlphaFoldDB" id="A0A2G1XPS8"/>
<dbReference type="GO" id="GO:0006355">
    <property type="term" value="P:regulation of DNA-templated transcription"/>
    <property type="evidence" value="ECO:0007669"/>
    <property type="project" value="InterPro"/>
</dbReference>
<accession>A0A2G1XPS8</accession>
<evidence type="ECO:0000313" key="4">
    <source>
        <dbReference type="EMBL" id="PHQ53226.1"/>
    </source>
</evidence>
<keyword evidence="5" id="KW-1185">Reference proteome</keyword>
<dbReference type="SUPFAM" id="SSF46894">
    <property type="entry name" value="C-terminal effector domain of the bipartite response regulators"/>
    <property type="match status" value="1"/>
</dbReference>
<dbReference type="Proteomes" id="UP000222531">
    <property type="component" value="Unassembled WGS sequence"/>
</dbReference>
<dbReference type="InterPro" id="IPR041664">
    <property type="entry name" value="AAA_16"/>
</dbReference>
<dbReference type="InterPro" id="IPR036388">
    <property type="entry name" value="WH-like_DNA-bd_sf"/>
</dbReference>
<evidence type="ECO:0000259" key="3">
    <source>
        <dbReference type="PROSITE" id="PS50043"/>
    </source>
</evidence>
<dbReference type="InterPro" id="IPR027417">
    <property type="entry name" value="P-loop_NTPase"/>
</dbReference>
<dbReference type="GO" id="GO:0005737">
    <property type="term" value="C:cytoplasm"/>
    <property type="evidence" value="ECO:0007669"/>
    <property type="project" value="TreeGrafter"/>
</dbReference>
<dbReference type="SUPFAM" id="SSF52540">
    <property type="entry name" value="P-loop containing nucleoside triphosphate hydrolases"/>
    <property type="match status" value="1"/>
</dbReference>
<dbReference type="Gene3D" id="1.25.40.10">
    <property type="entry name" value="Tetratricopeptide repeat domain"/>
    <property type="match status" value="1"/>
</dbReference>
<dbReference type="InterPro" id="IPR011990">
    <property type="entry name" value="TPR-like_helical_dom_sf"/>
</dbReference>
<feature type="domain" description="HTH luxR-type" evidence="3">
    <location>
        <begin position="864"/>
        <end position="929"/>
    </location>
</feature>
<dbReference type="PROSITE" id="PS50043">
    <property type="entry name" value="HTH_LUXR_2"/>
    <property type="match status" value="1"/>
</dbReference>
<name>A0A2G1XPS8_STRCJ</name>
<dbReference type="InterPro" id="IPR016032">
    <property type="entry name" value="Sig_transdc_resp-reg_C-effctor"/>
</dbReference>
<dbReference type="GO" id="GO:0004016">
    <property type="term" value="F:adenylate cyclase activity"/>
    <property type="evidence" value="ECO:0007669"/>
    <property type="project" value="TreeGrafter"/>
</dbReference>
<dbReference type="PANTHER" id="PTHR16305:SF35">
    <property type="entry name" value="TRANSCRIPTIONAL ACTIVATOR DOMAIN"/>
    <property type="match status" value="1"/>
</dbReference>
<dbReference type="RefSeq" id="WP_099197628.1">
    <property type="nucleotide sequence ID" value="NZ_NHZO01000037.1"/>
</dbReference>
<dbReference type="PRINTS" id="PR00038">
    <property type="entry name" value="HTHLUXR"/>
</dbReference>
<dbReference type="SUPFAM" id="SSF48452">
    <property type="entry name" value="TPR-like"/>
    <property type="match status" value="1"/>
</dbReference>
<dbReference type="EMBL" id="NHZO01000037">
    <property type="protein sequence ID" value="PHQ53226.1"/>
    <property type="molecule type" value="Genomic_DNA"/>
</dbReference>
<dbReference type="GO" id="GO:0003677">
    <property type="term" value="F:DNA binding"/>
    <property type="evidence" value="ECO:0007669"/>
    <property type="project" value="InterPro"/>
</dbReference>
<sequence length="934" mass="99441">MTVNLFERDAEMGVLREAFAAAVQGRGETIILSGVIGAGKTALLHEFNEFAAESGGLVLASACGPAEQELPLGLMEQLFRDAPLSEENSRRVHDVLREASALTPPLSDALTPSGARMIRGLCTALLDLADSRPVVVSVDDVQSADPLSQQCLLYLARRIPRARLLLLLNERTGIQAADRAFRADLTHQPHCRRLKLGPLSAGAVAAMLGERLDTTVTDQLAGECHAFSGGNPLLVRAVVDDQPHRGEHGRPGALVPGEAFADAVLACLHRSGAHTVEVARGLALLGDFATPEFVGALIGAGTASVTEVLERLEAIGLLEGGRFRHPVGRTAVLHHMGVTRRVELHLRAAELLHREGVEARAVAEHLVAADGHPGPWAVSVLQDAATREVAGGRVAFALDCLELARRSCADERRRAVLTVLLADTELRSSPSSASTRHLSRLNAALREGELGGRLTVTAIDHLLWFGHTDQAGEALERLRGSVEPLDAETTASLRVLQRSLASSYPGLLARMPPGAVEPVAKEPTPVTVANDPVLHAAEALASVLTSGPNADAVTAAEQILQSGRLTGATLTTLTNALYALIYADRLDLALPRCDALLAEARARKFPTGESLIVAGRAEIAVRLGDLAGAEECASAATSLVPAPHWGVGLGVPLASRLLAATATGRFDVAESVLDQAVPQGMFGTRFELHYRYACGDYYLATGRPHAALGEFQICGELMADWGIDTPGLVPWRVGAAQAMVALEERAQARRLVEEQLARGGTGAVRSRGVALRVLASTLDPRQRFRPLREAVDILHGCGARLELARAFADLSQVHQMLGSSERARMIARRAWQLAKACQAEPLCQQLMPGSGAVVPRAHLSRPVKAGGVEALSDAERRVAALAGQGLTNREIARKLRITVSTVEQHLTRAYRKLNVRRRTDLPAETQLDFVGTAS</sequence>
<dbReference type="Pfam" id="PF13191">
    <property type="entry name" value="AAA_16"/>
    <property type="match status" value="1"/>
</dbReference>
<dbReference type="PANTHER" id="PTHR16305">
    <property type="entry name" value="TESTICULAR SOLUBLE ADENYLYL CYCLASE"/>
    <property type="match status" value="1"/>
</dbReference>
<evidence type="ECO:0000313" key="5">
    <source>
        <dbReference type="Proteomes" id="UP000222531"/>
    </source>
</evidence>
<dbReference type="Pfam" id="PF00196">
    <property type="entry name" value="GerE"/>
    <property type="match status" value="1"/>
</dbReference>
<keyword evidence="2" id="KW-0067">ATP-binding</keyword>
<evidence type="ECO:0000256" key="1">
    <source>
        <dbReference type="ARBA" id="ARBA00022741"/>
    </source>
</evidence>
<comment type="caution">
    <text evidence="4">The sequence shown here is derived from an EMBL/GenBank/DDBJ whole genome shotgun (WGS) entry which is preliminary data.</text>
</comment>
<reference evidence="4 5" key="1">
    <citation type="journal article" date="2017" name="Biochemistry">
        <title>Identification of the Biosynthetic Pathway for the Antibiotic Bicyclomycin.</title>
        <authorList>
            <person name="Patteson J."/>
            <person name="Cai W."/>
            <person name="Johnson R.A."/>
            <person name="Santa Maria K."/>
            <person name="Li B."/>
        </authorList>
    </citation>
    <scope>NUCLEOTIDE SEQUENCE [LARGE SCALE GENOMIC DNA]</scope>
    <source>
        <strain evidence="4 5">ATCC 21532</strain>
    </source>
</reference>
<evidence type="ECO:0000256" key="2">
    <source>
        <dbReference type="ARBA" id="ARBA00022840"/>
    </source>
</evidence>
<gene>
    <name evidence="4" type="ORF">BLA24_02615</name>
</gene>
<dbReference type="Gene3D" id="1.10.10.10">
    <property type="entry name" value="Winged helix-like DNA-binding domain superfamily/Winged helix DNA-binding domain"/>
    <property type="match status" value="1"/>
</dbReference>
<protein>
    <recommendedName>
        <fullName evidence="3">HTH luxR-type domain-containing protein</fullName>
    </recommendedName>
</protein>
<proteinExistence type="predicted"/>
<dbReference type="OrthoDB" id="3178131at2"/>
<dbReference type="InterPro" id="IPR000792">
    <property type="entry name" value="Tscrpt_reg_LuxR_C"/>
</dbReference>
<dbReference type="PROSITE" id="PS00622">
    <property type="entry name" value="HTH_LUXR_1"/>
    <property type="match status" value="1"/>
</dbReference>
<organism evidence="4 5">
    <name type="scientific">Streptomyces cinnamoneus</name>
    <name type="common">Streptoverticillium cinnamoneum</name>
    <dbReference type="NCBI Taxonomy" id="53446"/>
    <lineage>
        <taxon>Bacteria</taxon>
        <taxon>Bacillati</taxon>
        <taxon>Actinomycetota</taxon>
        <taxon>Actinomycetes</taxon>
        <taxon>Kitasatosporales</taxon>
        <taxon>Streptomycetaceae</taxon>
        <taxon>Streptomyces</taxon>
        <taxon>Streptomyces cinnamoneus group</taxon>
    </lineage>
</organism>